<dbReference type="InterPro" id="IPR000014">
    <property type="entry name" value="PAS"/>
</dbReference>
<dbReference type="SUPFAM" id="SSF55785">
    <property type="entry name" value="PYP-like sensor domain (PAS domain)"/>
    <property type="match status" value="2"/>
</dbReference>
<dbReference type="AlphaFoldDB" id="A0A285P685"/>
<dbReference type="Gene3D" id="2.10.70.100">
    <property type="match status" value="1"/>
</dbReference>
<evidence type="ECO:0000313" key="10">
    <source>
        <dbReference type="Proteomes" id="UP000219453"/>
    </source>
</evidence>
<dbReference type="Pfam" id="PF08447">
    <property type="entry name" value="PAS_3"/>
    <property type="match status" value="2"/>
</dbReference>
<dbReference type="InterPro" id="IPR036097">
    <property type="entry name" value="HisK_dim/P_sf"/>
</dbReference>
<keyword evidence="3" id="KW-0597">Phosphoprotein</keyword>
<feature type="domain" description="PAC" evidence="8">
    <location>
        <begin position="89"/>
        <end position="140"/>
    </location>
</feature>
<reference evidence="10" key="1">
    <citation type="submission" date="2017-09" db="EMBL/GenBank/DDBJ databases">
        <authorList>
            <person name="Varghese N."/>
            <person name="Submissions S."/>
        </authorList>
    </citation>
    <scope>NUCLEOTIDE SEQUENCE [LARGE SCALE GENOMIC DNA]</scope>
    <source>
        <strain evidence="10">DSM 27208</strain>
    </source>
</reference>
<feature type="domain" description="PAC" evidence="8">
    <location>
        <begin position="215"/>
        <end position="266"/>
    </location>
</feature>
<evidence type="ECO:0000256" key="4">
    <source>
        <dbReference type="ARBA" id="ARBA00022679"/>
    </source>
</evidence>
<dbReference type="SMART" id="SM00387">
    <property type="entry name" value="HATPase_c"/>
    <property type="match status" value="1"/>
</dbReference>
<dbReference type="GO" id="GO:0000155">
    <property type="term" value="F:phosphorelay sensor kinase activity"/>
    <property type="evidence" value="ECO:0007669"/>
    <property type="project" value="InterPro"/>
</dbReference>
<proteinExistence type="predicted"/>
<protein>
    <recommendedName>
        <fullName evidence="2">histidine kinase</fullName>
        <ecNumber evidence="2">2.7.13.3</ecNumber>
    </recommendedName>
</protein>
<dbReference type="NCBIfam" id="TIGR00229">
    <property type="entry name" value="sensory_box"/>
    <property type="match status" value="2"/>
</dbReference>
<dbReference type="PROSITE" id="PS50113">
    <property type="entry name" value="PAC"/>
    <property type="match status" value="2"/>
</dbReference>
<dbReference type="SUPFAM" id="SSF55874">
    <property type="entry name" value="ATPase domain of HSP90 chaperone/DNA topoisomerase II/histidine kinase"/>
    <property type="match status" value="1"/>
</dbReference>
<dbReference type="SUPFAM" id="SSF47384">
    <property type="entry name" value="Homodimeric domain of signal transducing histidine kinase"/>
    <property type="match status" value="1"/>
</dbReference>
<evidence type="ECO:0000259" key="6">
    <source>
        <dbReference type="PROSITE" id="PS50109"/>
    </source>
</evidence>
<keyword evidence="5" id="KW-0418">Kinase</keyword>
<dbReference type="InterPro" id="IPR000700">
    <property type="entry name" value="PAS-assoc_C"/>
</dbReference>
<dbReference type="Gene3D" id="3.30.565.10">
    <property type="entry name" value="Histidine kinase-like ATPase, C-terminal domain"/>
    <property type="match status" value="1"/>
</dbReference>
<dbReference type="PRINTS" id="PR00344">
    <property type="entry name" value="BCTRLSENSOR"/>
</dbReference>
<dbReference type="OrthoDB" id="327291at2157"/>
<evidence type="ECO:0000256" key="5">
    <source>
        <dbReference type="ARBA" id="ARBA00022777"/>
    </source>
</evidence>
<dbReference type="PROSITE" id="PS50112">
    <property type="entry name" value="PAS"/>
    <property type="match status" value="1"/>
</dbReference>
<dbReference type="InterPro" id="IPR003594">
    <property type="entry name" value="HATPase_dom"/>
</dbReference>
<keyword evidence="4" id="KW-0808">Transferase</keyword>
<dbReference type="InterPro" id="IPR005467">
    <property type="entry name" value="His_kinase_dom"/>
</dbReference>
<dbReference type="EMBL" id="OBEJ01000005">
    <property type="protein sequence ID" value="SNZ17245.1"/>
    <property type="molecule type" value="Genomic_DNA"/>
</dbReference>
<comment type="catalytic activity">
    <reaction evidence="1">
        <text>ATP + protein L-histidine = ADP + protein N-phospho-L-histidine.</text>
        <dbReference type="EC" id="2.7.13.3"/>
    </reaction>
</comment>
<evidence type="ECO:0000256" key="3">
    <source>
        <dbReference type="ARBA" id="ARBA00022553"/>
    </source>
</evidence>
<dbReference type="PANTHER" id="PTHR43304">
    <property type="entry name" value="PHYTOCHROME-LIKE PROTEIN CPH1"/>
    <property type="match status" value="1"/>
</dbReference>
<gene>
    <name evidence="9" type="ORF">SAMN06269185_2945</name>
</gene>
<dbReference type="Gene3D" id="1.10.287.130">
    <property type="match status" value="1"/>
</dbReference>
<dbReference type="SMART" id="SM00086">
    <property type="entry name" value="PAC"/>
    <property type="match status" value="2"/>
</dbReference>
<dbReference type="EC" id="2.7.13.3" evidence="2"/>
<evidence type="ECO:0000259" key="8">
    <source>
        <dbReference type="PROSITE" id="PS50113"/>
    </source>
</evidence>
<dbReference type="PANTHER" id="PTHR43304:SF1">
    <property type="entry name" value="PAC DOMAIN-CONTAINING PROTEIN"/>
    <property type="match status" value="1"/>
</dbReference>
<dbReference type="CDD" id="cd00075">
    <property type="entry name" value="HATPase"/>
    <property type="match status" value="1"/>
</dbReference>
<dbReference type="InterPro" id="IPR013655">
    <property type="entry name" value="PAS_fold_3"/>
</dbReference>
<accession>A0A285P685</accession>
<dbReference type="CDD" id="cd00130">
    <property type="entry name" value="PAS"/>
    <property type="match status" value="2"/>
</dbReference>
<dbReference type="InterPro" id="IPR036890">
    <property type="entry name" value="HATPase_C_sf"/>
</dbReference>
<dbReference type="InterPro" id="IPR052162">
    <property type="entry name" value="Sensor_kinase/Photoreceptor"/>
</dbReference>
<feature type="domain" description="PAS" evidence="7">
    <location>
        <begin position="168"/>
        <end position="212"/>
    </location>
</feature>
<organism evidence="9 10">
    <name type="scientific">Natronoarchaeum philippinense</name>
    <dbReference type="NCBI Taxonomy" id="558529"/>
    <lineage>
        <taxon>Archaea</taxon>
        <taxon>Methanobacteriati</taxon>
        <taxon>Methanobacteriota</taxon>
        <taxon>Stenosarchaea group</taxon>
        <taxon>Halobacteria</taxon>
        <taxon>Halobacteriales</taxon>
        <taxon>Natronoarchaeaceae</taxon>
    </lineage>
</organism>
<dbReference type="InterPro" id="IPR001610">
    <property type="entry name" value="PAC"/>
</dbReference>
<dbReference type="RefSeq" id="WP_143824965.1">
    <property type="nucleotide sequence ID" value="NZ_OBEJ01000005.1"/>
</dbReference>
<feature type="domain" description="Histidine kinase" evidence="6">
    <location>
        <begin position="270"/>
        <end position="478"/>
    </location>
</feature>
<dbReference type="InterPro" id="IPR004358">
    <property type="entry name" value="Sig_transdc_His_kin-like_C"/>
</dbReference>
<dbReference type="Proteomes" id="UP000219453">
    <property type="component" value="Unassembled WGS sequence"/>
</dbReference>
<name>A0A285P685_NATPI</name>
<dbReference type="Pfam" id="PF02518">
    <property type="entry name" value="HATPase_c"/>
    <property type="match status" value="1"/>
</dbReference>
<dbReference type="InterPro" id="IPR035965">
    <property type="entry name" value="PAS-like_dom_sf"/>
</dbReference>
<evidence type="ECO:0000259" key="7">
    <source>
        <dbReference type="PROSITE" id="PS50112"/>
    </source>
</evidence>
<keyword evidence="10" id="KW-1185">Reference proteome</keyword>
<evidence type="ECO:0000256" key="2">
    <source>
        <dbReference type="ARBA" id="ARBA00012438"/>
    </source>
</evidence>
<dbReference type="PROSITE" id="PS50109">
    <property type="entry name" value="HIS_KIN"/>
    <property type="match status" value="1"/>
</dbReference>
<dbReference type="Gene3D" id="3.30.450.20">
    <property type="entry name" value="PAS domain"/>
    <property type="match status" value="2"/>
</dbReference>
<sequence>MSEDETPSASESESHLKRAVDNLPGIAYRCRPEPHRDMKVLGGRVQATTGYSASAFESGVIEYGDIVVSEDVEELERKLRTAVDDQSEFSVTYRIRTQDGKIRHVLERGSPVVEGGDVVALEGIILDITDRKRSERRLRRQNNLFTNTQRLADVGGWELDVKDWELQWTDQVKVIHGLQDDASPSLDDAIGFYHPEDRSEISDAVERALEDGEPFDLALRIQTEDGEQRWVRAKGTPTVRNGEVVRLSGAVQDITELKKREQLLRLLHRLLRHNLRNDLSVIMGYADTLDEELVEETPSEYVEAIETAATDLLRKSETAKDLLNLSLEPTDTKGPVDLGELLEATREELQERHPKAEIEVSIDESPVVEGEARLGALFTQLLENAIEHSERDIPRVEVTVYTTENEARIEIADNGPGIPPEEWTVTVEEGETNSTQLRHGSGVGLLLATWIAEDYGGHLEYEYEGEDGALVTVVLPHQ</sequence>
<evidence type="ECO:0000313" key="9">
    <source>
        <dbReference type="EMBL" id="SNZ17245.1"/>
    </source>
</evidence>
<evidence type="ECO:0000256" key="1">
    <source>
        <dbReference type="ARBA" id="ARBA00000085"/>
    </source>
</evidence>